<reference evidence="1" key="1">
    <citation type="journal article" date="2014" name="Front. Microbiol.">
        <title>High frequency of phylogenetically diverse reductive dehalogenase-homologous genes in deep subseafloor sedimentary metagenomes.</title>
        <authorList>
            <person name="Kawai M."/>
            <person name="Futagami T."/>
            <person name="Toyoda A."/>
            <person name="Takaki Y."/>
            <person name="Nishi S."/>
            <person name="Hori S."/>
            <person name="Arai W."/>
            <person name="Tsubouchi T."/>
            <person name="Morono Y."/>
            <person name="Uchiyama I."/>
            <person name="Ito T."/>
            <person name="Fujiyama A."/>
            <person name="Inagaki F."/>
            <person name="Takami H."/>
        </authorList>
    </citation>
    <scope>NUCLEOTIDE SEQUENCE</scope>
    <source>
        <strain evidence="1">Expedition CK06-06</strain>
    </source>
</reference>
<sequence>MQWLPNIEALSEYYRTYAVDNIYDYGRSVYTRTIKSPDDFVNWLDELFSILELGDNINLMGLSYGGWLT</sequence>
<gene>
    <name evidence="1" type="ORF">S03H2_34313</name>
</gene>
<dbReference type="SUPFAM" id="SSF53474">
    <property type="entry name" value="alpha/beta-Hydrolases"/>
    <property type="match status" value="1"/>
</dbReference>
<comment type="caution">
    <text evidence="1">The sequence shown here is derived from an EMBL/GenBank/DDBJ whole genome shotgun (WGS) entry which is preliminary data.</text>
</comment>
<dbReference type="AlphaFoldDB" id="X1HCB9"/>
<proteinExistence type="predicted"/>
<name>X1HCB9_9ZZZZ</name>
<dbReference type="EMBL" id="BARU01020929">
    <property type="protein sequence ID" value="GAH54730.1"/>
    <property type="molecule type" value="Genomic_DNA"/>
</dbReference>
<protein>
    <recommendedName>
        <fullName evidence="2">AB hydrolase-1 domain-containing protein</fullName>
    </recommendedName>
</protein>
<organism evidence="1">
    <name type="scientific">marine sediment metagenome</name>
    <dbReference type="NCBI Taxonomy" id="412755"/>
    <lineage>
        <taxon>unclassified sequences</taxon>
        <taxon>metagenomes</taxon>
        <taxon>ecological metagenomes</taxon>
    </lineage>
</organism>
<evidence type="ECO:0008006" key="2">
    <source>
        <dbReference type="Google" id="ProtNLM"/>
    </source>
</evidence>
<feature type="non-terminal residue" evidence="1">
    <location>
        <position position="69"/>
    </location>
</feature>
<dbReference type="Gene3D" id="3.40.50.1820">
    <property type="entry name" value="alpha/beta hydrolase"/>
    <property type="match status" value="1"/>
</dbReference>
<accession>X1HCB9</accession>
<dbReference type="InterPro" id="IPR029058">
    <property type="entry name" value="AB_hydrolase_fold"/>
</dbReference>
<evidence type="ECO:0000313" key="1">
    <source>
        <dbReference type="EMBL" id="GAH54730.1"/>
    </source>
</evidence>